<protein>
    <recommendedName>
        <fullName evidence="4">Yeast cell wall synthesis Kre9/Knh1-like N-terminal domain-containing protein</fullName>
    </recommendedName>
</protein>
<reference evidence="5 6" key="1">
    <citation type="submission" date="2023-08" db="EMBL/GenBank/DDBJ databases">
        <title>Annotated Genome Sequence of Vanrija albida AlHP1.</title>
        <authorList>
            <person name="Herzog R."/>
        </authorList>
    </citation>
    <scope>NUCLEOTIDE SEQUENCE [LARGE SCALE GENOMIC DNA]</scope>
    <source>
        <strain evidence="5 6">AlHP1</strain>
    </source>
</reference>
<evidence type="ECO:0000256" key="1">
    <source>
        <dbReference type="ARBA" id="ARBA00022729"/>
    </source>
</evidence>
<dbReference type="Pfam" id="PF10342">
    <property type="entry name" value="Kre9_KNH"/>
    <property type="match status" value="1"/>
</dbReference>
<feature type="domain" description="Yeast cell wall synthesis Kre9/Knh1-like N-terminal" evidence="4">
    <location>
        <begin position="25"/>
        <end position="117"/>
    </location>
</feature>
<evidence type="ECO:0000256" key="3">
    <source>
        <dbReference type="SAM" id="SignalP"/>
    </source>
</evidence>
<dbReference type="EMBL" id="JBBXJM010000002">
    <property type="protein sequence ID" value="KAL1412177.1"/>
    <property type="molecule type" value="Genomic_DNA"/>
</dbReference>
<dbReference type="InterPro" id="IPR018466">
    <property type="entry name" value="Kre9/Knh1-like_N"/>
</dbReference>
<organism evidence="5 6">
    <name type="scientific">Vanrija albida</name>
    <dbReference type="NCBI Taxonomy" id="181172"/>
    <lineage>
        <taxon>Eukaryota</taxon>
        <taxon>Fungi</taxon>
        <taxon>Dikarya</taxon>
        <taxon>Basidiomycota</taxon>
        <taxon>Agaricomycotina</taxon>
        <taxon>Tremellomycetes</taxon>
        <taxon>Trichosporonales</taxon>
        <taxon>Trichosporonaceae</taxon>
        <taxon>Vanrija</taxon>
    </lineage>
</organism>
<comment type="caution">
    <text evidence="5">The sequence shown here is derived from an EMBL/GenBank/DDBJ whole genome shotgun (WGS) entry which is preliminary data.</text>
</comment>
<sequence>MLLRTLLAATLACTAAHAQVIPSEPDGATVVRAGSNITTSWAIDKSGTWNNLTIQLMTGSNLQMVPLETVVTGLDGTKETTFSFVAPEVEPYSKVYFLQFTNGLNPTNVQWTTRFTIASADGATVPPPQNETIADGSIVGWGIGSIVGAPAPVVPSGVPSGILAASSAAPSSAGPSAPLSVSLSPSAAPSASGSGSARASVSASASASASASPKPTSAASRAAPALAALALAAAAAAVLA</sequence>
<feature type="region of interest" description="Disordered" evidence="2">
    <location>
        <begin position="190"/>
        <end position="217"/>
    </location>
</feature>
<keyword evidence="6" id="KW-1185">Reference proteome</keyword>
<gene>
    <name evidence="5" type="ORF">Q8F55_003187</name>
</gene>
<dbReference type="RefSeq" id="XP_069212121.1">
    <property type="nucleotide sequence ID" value="XM_069351735.1"/>
</dbReference>
<dbReference type="PANTHER" id="PTHR40633:SF1">
    <property type="entry name" value="GPI ANCHORED SERINE-THREONINE RICH PROTEIN (AFU_ORTHOLOGUE AFUA_1G03630)"/>
    <property type="match status" value="1"/>
</dbReference>
<evidence type="ECO:0000259" key="4">
    <source>
        <dbReference type="Pfam" id="PF10342"/>
    </source>
</evidence>
<feature type="signal peptide" evidence="3">
    <location>
        <begin position="1"/>
        <end position="18"/>
    </location>
</feature>
<proteinExistence type="predicted"/>
<dbReference type="Proteomes" id="UP001565368">
    <property type="component" value="Unassembled WGS sequence"/>
</dbReference>
<evidence type="ECO:0000313" key="5">
    <source>
        <dbReference type="EMBL" id="KAL1412177.1"/>
    </source>
</evidence>
<dbReference type="PANTHER" id="PTHR40633">
    <property type="entry name" value="MATRIX PROTEIN, PUTATIVE (AFU_ORTHOLOGUE AFUA_8G05410)-RELATED"/>
    <property type="match status" value="1"/>
</dbReference>
<evidence type="ECO:0000313" key="6">
    <source>
        <dbReference type="Proteomes" id="UP001565368"/>
    </source>
</evidence>
<keyword evidence="1 3" id="KW-0732">Signal</keyword>
<dbReference type="GeneID" id="95984230"/>
<name>A0ABR3QCE9_9TREE</name>
<evidence type="ECO:0000256" key="2">
    <source>
        <dbReference type="SAM" id="MobiDB-lite"/>
    </source>
</evidence>
<feature type="chain" id="PRO_5045438944" description="Yeast cell wall synthesis Kre9/Knh1-like N-terminal domain-containing protein" evidence="3">
    <location>
        <begin position="19"/>
        <end position="240"/>
    </location>
</feature>
<dbReference type="InterPro" id="IPR052982">
    <property type="entry name" value="SRP1/TIP1-like"/>
</dbReference>
<accession>A0ABR3QCE9</accession>